<feature type="non-terminal residue" evidence="2">
    <location>
        <position position="1"/>
    </location>
</feature>
<name>A0ABP0IHK8_9DINO</name>
<comment type="caution">
    <text evidence="2">The sequence shown here is derived from an EMBL/GenBank/DDBJ whole genome shotgun (WGS) entry which is preliminary data.</text>
</comment>
<proteinExistence type="predicted"/>
<dbReference type="EMBL" id="CAXAMN010002925">
    <property type="protein sequence ID" value="CAK9002091.1"/>
    <property type="molecule type" value="Genomic_DNA"/>
</dbReference>
<sequence>NKSVSVVPGNTLRMLRPCVLRGLWKRRLAGRCISSSASSTWSEWATWAGWRQEEGPPQRILRLTGPVKLYKEAASEEVLQDLTSGELLIGVGEEALQVGSDVANGWLFVRRPTEESVEIMSDKPLEYQDGWIHLPDAPVEMAEHQLGDRLAGRVDVPDHPVTNVLKALPFCRGQELPDWIPGSVCELHTGKVGGVLKGGRFLLQRPSGAVPERLMLESSMLLTRKDRRRNTAIAAALGLVFATVVGASIHLREWLRGQTQLGRKTWPQLLVWLLYAPVLVTPAGKECEPLFGAFFHWRLRPCPCYGLANSPGSTFCVVAAINLLFYSDFFSE</sequence>
<evidence type="ECO:0000313" key="3">
    <source>
        <dbReference type="Proteomes" id="UP001642484"/>
    </source>
</evidence>
<keyword evidence="1" id="KW-1133">Transmembrane helix</keyword>
<evidence type="ECO:0008006" key="4">
    <source>
        <dbReference type="Google" id="ProtNLM"/>
    </source>
</evidence>
<accession>A0ABP0IHK8</accession>
<protein>
    <recommendedName>
        <fullName evidence="4">RING-type E3 ubiquitin transferase</fullName>
    </recommendedName>
</protein>
<keyword evidence="1" id="KW-0472">Membrane</keyword>
<keyword evidence="1" id="KW-0812">Transmembrane</keyword>
<feature type="transmembrane region" description="Helical" evidence="1">
    <location>
        <begin position="266"/>
        <end position="284"/>
    </location>
</feature>
<organism evidence="2 3">
    <name type="scientific">Durusdinium trenchii</name>
    <dbReference type="NCBI Taxonomy" id="1381693"/>
    <lineage>
        <taxon>Eukaryota</taxon>
        <taxon>Sar</taxon>
        <taxon>Alveolata</taxon>
        <taxon>Dinophyceae</taxon>
        <taxon>Suessiales</taxon>
        <taxon>Symbiodiniaceae</taxon>
        <taxon>Durusdinium</taxon>
    </lineage>
</organism>
<keyword evidence="3" id="KW-1185">Reference proteome</keyword>
<dbReference type="Proteomes" id="UP001642484">
    <property type="component" value="Unassembled WGS sequence"/>
</dbReference>
<reference evidence="2 3" key="1">
    <citation type="submission" date="2024-02" db="EMBL/GenBank/DDBJ databases">
        <authorList>
            <person name="Chen Y."/>
            <person name="Shah S."/>
            <person name="Dougan E. K."/>
            <person name="Thang M."/>
            <person name="Chan C."/>
        </authorList>
    </citation>
    <scope>NUCLEOTIDE SEQUENCE [LARGE SCALE GENOMIC DNA]</scope>
</reference>
<feature type="transmembrane region" description="Helical" evidence="1">
    <location>
        <begin position="305"/>
        <end position="326"/>
    </location>
</feature>
<evidence type="ECO:0000313" key="2">
    <source>
        <dbReference type="EMBL" id="CAK9002091.1"/>
    </source>
</evidence>
<evidence type="ECO:0000256" key="1">
    <source>
        <dbReference type="SAM" id="Phobius"/>
    </source>
</evidence>
<feature type="transmembrane region" description="Helical" evidence="1">
    <location>
        <begin position="232"/>
        <end position="251"/>
    </location>
</feature>
<gene>
    <name evidence="2" type="ORF">CCMP2556_LOCUS6714</name>
</gene>